<gene>
    <name evidence="8" type="ORF">R1flu_002774</name>
</gene>
<comment type="pathway">
    <text evidence="2">Protein modification; protein ubiquitination.</text>
</comment>
<dbReference type="InterPro" id="IPR045132">
    <property type="entry name" value="UBE4"/>
</dbReference>
<dbReference type="EMBL" id="JBHFFA010000006">
    <property type="protein sequence ID" value="KAL2622569.1"/>
    <property type="molecule type" value="Genomic_DNA"/>
</dbReference>
<evidence type="ECO:0000256" key="2">
    <source>
        <dbReference type="ARBA" id="ARBA00004906"/>
    </source>
</evidence>
<feature type="domain" description="Fe2OG dioxygenase" evidence="7">
    <location>
        <begin position="665"/>
        <end position="775"/>
    </location>
</feature>
<protein>
    <recommendedName>
        <fullName evidence="7">Fe2OG dioxygenase domain-containing protein</fullName>
    </recommendedName>
</protein>
<dbReference type="PANTHER" id="PTHR13931">
    <property type="entry name" value="UBIQUITINATION FACTOR E4"/>
    <property type="match status" value="1"/>
</dbReference>
<dbReference type="InterPro" id="IPR005123">
    <property type="entry name" value="Oxoglu/Fe-dep_dioxygenase_dom"/>
</dbReference>
<keyword evidence="9" id="KW-1185">Reference proteome</keyword>
<comment type="similarity">
    <text evidence="3">Belongs to the alkB family.</text>
</comment>
<evidence type="ECO:0000256" key="5">
    <source>
        <dbReference type="ARBA" id="ARBA00022786"/>
    </source>
</evidence>
<accession>A0ABD1Y817</accession>
<dbReference type="Gene3D" id="2.60.120.590">
    <property type="entry name" value="Alpha-ketoglutarate-dependent dioxygenase AlkB-like"/>
    <property type="match status" value="1"/>
</dbReference>
<comment type="subcellular location">
    <subcellularLocation>
        <location evidence="1">Nucleus</location>
    </subcellularLocation>
</comment>
<reference evidence="8 9" key="1">
    <citation type="submission" date="2024-09" db="EMBL/GenBank/DDBJ databases">
        <title>Chromosome-scale assembly of Riccia fluitans.</title>
        <authorList>
            <person name="Paukszto L."/>
            <person name="Sawicki J."/>
            <person name="Karawczyk K."/>
            <person name="Piernik-Szablinska J."/>
            <person name="Szczecinska M."/>
            <person name="Mazdziarz M."/>
        </authorList>
    </citation>
    <scope>NUCLEOTIDE SEQUENCE [LARGE SCALE GENOMIC DNA]</scope>
    <source>
        <strain evidence="8">Rf_01</strain>
        <tissue evidence="8">Aerial parts of the thallus</tissue>
    </source>
</reference>
<dbReference type="InterPro" id="IPR037151">
    <property type="entry name" value="AlkB-like_sf"/>
</dbReference>
<organism evidence="8 9">
    <name type="scientific">Riccia fluitans</name>
    <dbReference type="NCBI Taxonomy" id="41844"/>
    <lineage>
        <taxon>Eukaryota</taxon>
        <taxon>Viridiplantae</taxon>
        <taxon>Streptophyta</taxon>
        <taxon>Embryophyta</taxon>
        <taxon>Marchantiophyta</taxon>
        <taxon>Marchantiopsida</taxon>
        <taxon>Marchantiidae</taxon>
        <taxon>Marchantiales</taxon>
        <taxon>Ricciaceae</taxon>
        <taxon>Riccia</taxon>
    </lineage>
</organism>
<name>A0ABD1Y817_9MARC</name>
<dbReference type="PANTHER" id="PTHR13931:SF2">
    <property type="entry name" value="UBIQUITIN CONJUGATION FACTOR E4 B"/>
    <property type="match status" value="1"/>
</dbReference>
<dbReference type="InterPro" id="IPR019474">
    <property type="entry name" value="Ub_conjug_fac_E4_core"/>
</dbReference>
<dbReference type="GO" id="GO:0005634">
    <property type="term" value="C:nucleus"/>
    <property type="evidence" value="ECO:0007669"/>
    <property type="project" value="UniProtKB-SubCell"/>
</dbReference>
<dbReference type="GO" id="GO:0016740">
    <property type="term" value="F:transferase activity"/>
    <property type="evidence" value="ECO:0007669"/>
    <property type="project" value="UniProtKB-KW"/>
</dbReference>
<dbReference type="Pfam" id="PF13532">
    <property type="entry name" value="2OG-FeII_Oxy_2"/>
    <property type="match status" value="1"/>
</dbReference>
<evidence type="ECO:0000256" key="6">
    <source>
        <dbReference type="ARBA" id="ARBA00023242"/>
    </source>
</evidence>
<dbReference type="Proteomes" id="UP001605036">
    <property type="component" value="Unassembled WGS sequence"/>
</dbReference>
<evidence type="ECO:0000313" key="8">
    <source>
        <dbReference type="EMBL" id="KAL2622569.1"/>
    </source>
</evidence>
<dbReference type="AlphaFoldDB" id="A0ABD1Y817"/>
<dbReference type="SUPFAM" id="SSF51197">
    <property type="entry name" value="Clavaminate synthase-like"/>
    <property type="match status" value="1"/>
</dbReference>
<sequence length="775" mass="87082">MAQVKTWSKDEVEDLILKVLSSTNGGRFSGPYLPPGSLNHLVKQYEEDGLAEIFSPVFSDLQQSVMRVSPLGPFQGPLKALVLLASFPPLAKVLVNHSSWHPQGQFVNARVLEVSSLLGPFFHISVIPDNPLFGSSDPIVGLQCFSDPENRSREDINSSSAIIRTVMHQLYTGLHELLLNILRVPETREPVLQYLADLVQKNVKGKAAQRNPFIRGSNGALVCLSAVMLRLCEPDALDESFFKKDEIDVGYMLRNFGPCSTCGLIKAETGQANYSLSCEFFVLTARVLNVGLLKALSDFSTLLRDVTIVKAALKFYRFMVVWLVSLVGDFNMPLPTSFPIEFASVQEHFIGDLLEMLLLASRIPGALDGFVLDKFMSFIVMFLESPLHVAHPYLREKVVEVLNSWIPSKMSYGVCSCQSKFLSCSMAALFEGHQMALRYLAPNLLKVYIDSEFTGSDIQFCKKFNIRRNALELLEYLRQVPSYHSSWKQYDELMRDRVFPSLEQSSQSFDICLARSKEAQTVLTFAPSPQEPLHVDMRWPRNGRYNRIIEPGLILLKGWLTIEHQVEIVRMCQQLGLGPGGFYQPQFNEQNKLHLRMMCLGMQWQPSVRSYQTRRTAFDNALAPPIPGFLLRAVDKSLRVAQALGDRGKSRTELIAQGSTLPHMVPDICVINFYEFSGKLGMHQDKDESQTSLRKGLPVVSFSIGDSGEFIYGRYNDPFTARKLVLDSGDVLIFGGPSRMLFHAVPKIINNTAPDALLGETNLRPGRLNLTFRQY</sequence>
<dbReference type="PROSITE" id="PS51471">
    <property type="entry name" value="FE2OG_OXY"/>
    <property type="match status" value="1"/>
</dbReference>
<keyword evidence="5" id="KW-0833">Ubl conjugation pathway</keyword>
<evidence type="ECO:0000256" key="1">
    <source>
        <dbReference type="ARBA" id="ARBA00004123"/>
    </source>
</evidence>
<dbReference type="InterPro" id="IPR027450">
    <property type="entry name" value="AlkB-like"/>
</dbReference>
<dbReference type="Pfam" id="PF10408">
    <property type="entry name" value="Ufd2P_core"/>
    <property type="match status" value="1"/>
</dbReference>
<comment type="caution">
    <text evidence="8">The sequence shown here is derived from an EMBL/GenBank/DDBJ whole genome shotgun (WGS) entry which is preliminary data.</text>
</comment>
<evidence type="ECO:0000256" key="3">
    <source>
        <dbReference type="ARBA" id="ARBA00007879"/>
    </source>
</evidence>
<evidence type="ECO:0000256" key="4">
    <source>
        <dbReference type="ARBA" id="ARBA00022679"/>
    </source>
</evidence>
<proteinExistence type="inferred from homology"/>
<evidence type="ECO:0000259" key="7">
    <source>
        <dbReference type="PROSITE" id="PS51471"/>
    </source>
</evidence>
<evidence type="ECO:0000313" key="9">
    <source>
        <dbReference type="Proteomes" id="UP001605036"/>
    </source>
</evidence>
<keyword evidence="6" id="KW-0539">Nucleus</keyword>
<keyword evidence="4" id="KW-0808">Transferase</keyword>